<dbReference type="GO" id="GO:0006355">
    <property type="term" value="P:regulation of DNA-templated transcription"/>
    <property type="evidence" value="ECO:0007669"/>
    <property type="project" value="InterPro"/>
</dbReference>
<dbReference type="InterPro" id="IPR013088">
    <property type="entry name" value="Znf_NHR/GATA"/>
</dbReference>
<evidence type="ECO:0000313" key="9">
    <source>
        <dbReference type="EMBL" id="KAE8247074.1"/>
    </source>
</evidence>
<reference evidence="9" key="1">
    <citation type="submission" date="2016-04" db="EMBL/GenBank/DDBJ databases">
        <authorList>
            <person name="Nguyen H.D."/>
            <person name="Samba Siva P."/>
            <person name="Cullis J."/>
            <person name="Levesque C.A."/>
            <person name="Hambleton S."/>
        </authorList>
    </citation>
    <scope>NUCLEOTIDE SEQUENCE</scope>
    <source>
        <strain evidence="9">DAOMC 236426</strain>
    </source>
</reference>
<dbReference type="GO" id="GO:0008270">
    <property type="term" value="F:zinc ion binding"/>
    <property type="evidence" value="ECO:0007669"/>
    <property type="project" value="UniProtKB-KW"/>
</dbReference>
<evidence type="ECO:0000313" key="10">
    <source>
        <dbReference type="Proteomes" id="UP000077684"/>
    </source>
</evidence>
<accession>A0A8X7MT86</accession>
<name>A0A8X7MT86_9BASI</name>
<feature type="region of interest" description="Disordered" evidence="7">
    <location>
        <begin position="377"/>
        <end position="455"/>
    </location>
</feature>
<evidence type="ECO:0000256" key="2">
    <source>
        <dbReference type="ARBA" id="ARBA00022771"/>
    </source>
</evidence>
<evidence type="ECO:0000256" key="4">
    <source>
        <dbReference type="ARBA" id="ARBA00023015"/>
    </source>
</evidence>
<feature type="region of interest" description="Disordered" evidence="7">
    <location>
        <begin position="291"/>
        <end position="337"/>
    </location>
</feature>
<keyword evidence="5" id="KW-0804">Transcription</keyword>
<dbReference type="SUPFAM" id="SSF57716">
    <property type="entry name" value="Glucocorticoid receptor-like (DNA-binding domain)"/>
    <property type="match status" value="2"/>
</dbReference>
<keyword evidence="3" id="KW-0862">Zinc</keyword>
<evidence type="ECO:0000256" key="1">
    <source>
        <dbReference type="ARBA" id="ARBA00022723"/>
    </source>
</evidence>
<keyword evidence="4" id="KW-0805">Transcription regulation</keyword>
<dbReference type="PANTHER" id="PTHR47172">
    <property type="entry name" value="OS01G0976800 PROTEIN"/>
    <property type="match status" value="1"/>
</dbReference>
<feature type="domain" description="GATA-type" evidence="8">
    <location>
        <begin position="248"/>
        <end position="282"/>
    </location>
</feature>
<keyword evidence="1" id="KW-0479">Metal-binding</keyword>
<dbReference type="PROSITE" id="PS50114">
    <property type="entry name" value="GATA_ZN_FINGER_2"/>
    <property type="match status" value="2"/>
</dbReference>
<dbReference type="CDD" id="cd00202">
    <property type="entry name" value="ZnF_GATA"/>
    <property type="match status" value="2"/>
</dbReference>
<dbReference type="InterPro" id="IPR000679">
    <property type="entry name" value="Znf_GATA"/>
</dbReference>
<keyword evidence="10" id="KW-1185">Reference proteome</keyword>
<feature type="compositionally biased region" description="Polar residues" evidence="7">
    <location>
        <begin position="207"/>
        <end position="218"/>
    </location>
</feature>
<evidence type="ECO:0000256" key="5">
    <source>
        <dbReference type="ARBA" id="ARBA00023163"/>
    </source>
</evidence>
<evidence type="ECO:0000256" key="6">
    <source>
        <dbReference type="PROSITE-ProRule" id="PRU00094"/>
    </source>
</evidence>
<dbReference type="Gene3D" id="3.30.50.10">
    <property type="entry name" value="Erythroid Transcription Factor GATA-1, subunit A"/>
    <property type="match status" value="2"/>
</dbReference>
<dbReference type="AlphaFoldDB" id="A0A8X7MT86"/>
<comment type="caution">
    <text evidence="9">The sequence shown here is derived from an EMBL/GenBank/DDBJ whole genome shotgun (WGS) entry which is preliminary data.</text>
</comment>
<organism evidence="9 10">
    <name type="scientific">Tilletia controversa</name>
    <name type="common">dwarf bunt fungus</name>
    <dbReference type="NCBI Taxonomy" id="13291"/>
    <lineage>
        <taxon>Eukaryota</taxon>
        <taxon>Fungi</taxon>
        <taxon>Dikarya</taxon>
        <taxon>Basidiomycota</taxon>
        <taxon>Ustilaginomycotina</taxon>
        <taxon>Exobasidiomycetes</taxon>
        <taxon>Tilletiales</taxon>
        <taxon>Tilletiaceae</taxon>
        <taxon>Tilletia</taxon>
    </lineage>
</organism>
<feature type="region of interest" description="Disordered" evidence="7">
    <location>
        <begin position="143"/>
        <end position="243"/>
    </location>
</feature>
<evidence type="ECO:0000259" key="8">
    <source>
        <dbReference type="PROSITE" id="PS50114"/>
    </source>
</evidence>
<dbReference type="Pfam" id="PF00320">
    <property type="entry name" value="GATA"/>
    <property type="match status" value="1"/>
</dbReference>
<feature type="compositionally biased region" description="Gly residues" evidence="7">
    <location>
        <begin position="300"/>
        <end position="310"/>
    </location>
</feature>
<protein>
    <recommendedName>
        <fullName evidence="8">GATA-type domain-containing protein</fullName>
    </recommendedName>
</protein>
<sequence length="505" mass="51260">MLPSEISSASIAAGGAAAAEAAAAAAAAATATVTSAATVATDDPSVWWHTHYDLEQPSTNVQHEHEHHPFVAVASAAESSAQRRAARKPRASELGLVCRACGTTETILWRNKLDADNGPLCNGCGLKLHRKVKAATRSVDDSQLSHLSVHEHSEGNGLATAAGPAQEQPASRKRKRPSASAHTDLGTAHQELPPSLETAPDPRQPTAAESSNTMQTSEAGVATAATIPTVTGIPRRRGPGNMTIPKKVVGGFVCRDCGVTESSLWRYKTHASVGPLCNGCGLKLFRKLNGKEPSASGSGPSTGPGAGGEGAEGEGPVDGGAETAEEPPPKVKGKKRHKVAHLLSGVVVSHNSIDTSGVADAALAVVAANSLIPGQDENAAHQHQQQQPAEHNQFSQDPTQLGPLPPEAAAAAAAAPVPTSDPSPPPSMESHHPHLHPPSGNMSEPNQEVDAQAAQDAVEGFLAAWHQEAARGAVEAVAAAAAAIVAAEGSSSSSPSAAVAGAPSS</sequence>
<feature type="compositionally biased region" description="Low complexity" evidence="7">
    <location>
        <begin position="377"/>
        <end position="393"/>
    </location>
</feature>
<feature type="compositionally biased region" description="Low complexity" evidence="7">
    <location>
        <begin position="407"/>
        <end position="418"/>
    </location>
</feature>
<feature type="domain" description="GATA-type" evidence="8">
    <location>
        <begin position="92"/>
        <end position="126"/>
    </location>
</feature>
<dbReference type="PANTHER" id="PTHR47172:SF1">
    <property type="entry name" value="GATA TRANSCRIPTION FACTOR 15"/>
    <property type="match status" value="1"/>
</dbReference>
<evidence type="ECO:0000256" key="7">
    <source>
        <dbReference type="SAM" id="MobiDB-lite"/>
    </source>
</evidence>
<gene>
    <name evidence="9" type="ORF">A4X06_0g4717</name>
</gene>
<evidence type="ECO:0000256" key="3">
    <source>
        <dbReference type="ARBA" id="ARBA00022833"/>
    </source>
</evidence>
<keyword evidence="2 6" id="KW-0863">Zinc-finger</keyword>
<dbReference type="EMBL" id="LWDE02000519">
    <property type="protein sequence ID" value="KAE8247074.1"/>
    <property type="molecule type" value="Genomic_DNA"/>
</dbReference>
<reference evidence="9" key="2">
    <citation type="journal article" date="2019" name="IMA Fungus">
        <title>Genome sequencing and comparison of five Tilletia species to identify candidate genes for the detection of regulated species infecting wheat.</title>
        <authorList>
            <person name="Nguyen H.D.T."/>
            <person name="Sultana T."/>
            <person name="Kesanakurti P."/>
            <person name="Hambleton S."/>
        </authorList>
    </citation>
    <scope>NUCLEOTIDE SEQUENCE</scope>
    <source>
        <strain evidence="9">DAOMC 236426</strain>
    </source>
</reference>
<proteinExistence type="predicted"/>
<feature type="region of interest" description="Disordered" evidence="7">
    <location>
        <begin position="485"/>
        <end position="505"/>
    </location>
</feature>
<dbReference type="Proteomes" id="UP000077684">
    <property type="component" value="Unassembled WGS sequence"/>
</dbReference>
<dbReference type="SMART" id="SM00401">
    <property type="entry name" value="ZnF_GATA"/>
    <property type="match status" value="2"/>
</dbReference>
<dbReference type="GO" id="GO:0043565">
    <property type="term" value="F:sequence-specific DNA binding"/>
    <property type="evidence" value="ECO:0007669"/>
    <property type="project" value="InterPro"/>
</dbReference>